<dbReference type="EMBL" id="CP000436">
    <property type="protein sequence ID" value="ABI24405.1"/>
    <property type="molecule type" value="Genomic_DNA"/>
</dbReference>
<dbReference type="Pfam" id="PF01042">
    <property type="entry name" value="Ribonuc_L-PSP"/>
    <property type="match status" value="1"/>
</dbReference>
<dbReference type="KEGG" id="hso:HS_0127"/>
<organism evidence="2">
    <name type="scientific">Histophilus somni (strain 129Pt)</name>
    <name type="common">Haemophilus somnus</name>
    <dbReference type="NCBI Taxonomy" id="205914"/>
    <lineage>
        <taxon>Bacteria</taxon>
        <taxon>Pseudomonadati</taxon>
        <taxon>Pseudomonadota</taxon>
        <taxon>Gammaproteobacteria</taxon>
        <taxon>Pasteurellales</taxon>
        <taxon>Pasteurellaceae</taxon>
        <taxon>Histophilus</taxon>
    </lineage>
</organism>
<name>Q0I0Z7_HISS1</name>
<accession>Q0I0Z7</accession>
<dbReference type="InterPro" id="IPR019897">
    <property type="entry name" value="RidA_CS"/>
</dbReference>
<dbReference type="InterPro" id="IPR035959">
    <property type="entry name" value="RutC-like_sf"/>
</dbReference>
<evidence type="ECO:0000256" key="1">
    <source>
        <dbReference type="ARBA" id="ARBA00010552"/>
    </source>
</evidence>
<protein>
    <submittedName>
        <fullName evidence="2">Possible translation initiation inhibitor (Endoribonuclease L-PSP)</fullName>
    </submittedName>
</protein>
<dbReference type="SUPFAM" id="SSF55298">
    <property type="entry name" value="YjgF-like"/>
    <property type="match status" value="1"/>
</dbReference>
<proteinExistence type="inferred from homology"/>
<dbReference type="AlphaFoldDB" id="Q0I0Z7"/>
<dbReference type="InterPro" id="IPR006175">
    <property type="entry name" value="YjgF/YER057c/UK114"/>
</dbReference>
<dbReference type="GO" id="GO:0019239">
    <property type="term" value="F:deaminase activity"/>
    <property type="evidence" value="ECO:0007669"/>
    <property type="project" value="TreeGrafter"/>
</dbReference>
<dbReference type="eggNOG" id="COG0251">
    <property type="taxonomic scope" value="Bacteria"/>
</dbReference>
<dbReference type="GO" id="GO:0005829">
    <property type="term" value="C:cytosol"/>
    <property type="evidence" value="ECO:0007669"/>
    <property type="project" value="TreeGrafter"/>
</dbReference>
<dbReference type="PROSITE" id="PS01094">
    <property type="entry name" value="UPF0076"/>
    <property type="match status" value="1"/>
</dbReference>
<dbReference type="CDD" id="cd00448">
    <property type="entry name" value="YjgF_YER057c_UK114_family"/>
    <property type="match status" value="1"/>
</dbReference>
<gene>
    <name evidence="2" type="ordered locus">HS_0127</name>
</gene>
<dbReference type="NCBIfam" id="TIGR00004">
    <property type="entry name" value="Rid family detoxifying hydrolase"/>
    <property type="match status" value="1"/>
</dbReference>
<dbReference type="InterPro" id="IPR006056">
    <property type="entry name" value="RidA"/>
</dbReference>
<dbReference type="PANTHER" id="PTHR11803">
    <property type="entry name" value="2-IMINOBUTANOATE/2-IMINOPROPANOATE DEAMINASE RIDA"/>
    <property type="match status" value="1"/>
</dbReference>
<dbReference type="Gene3D" id="3.30.1330.40">
    <property type="entry name" value="RutC-like"/>
    <property type="match status" value="1"/>
</dbReference>
<dbReference type="PANTHER" id="PTHR11803:SF39">
    <property type="entry name" value="2-IMINOBUTANOATE_2-IMINOPROPANOATE DEAMINASE"/>
    <property type="match status" value="1"/>
</dbReference>
<dbReference type="HOGENOM" id="CLU_100715_7_1_6"/>
<comment type="similarity">
    <text evidence="1">Belongs to the RutC family.</text>
</comment>
<reference evidence="2" key="1">
    <citation type="submission" date="2006-08" db="EMBL/GenBank/DDBJ databases">
        <title>Complete genome sequence of Haemophilus somnus 129PT.</title>
        <authorList>
            <person name="Copeland A."/>
            <person name="Lucas S."/>
            <person name="Lapidus A."/>
            <person name="Barry K."/>
            <person name="Glavina del Rio T."/>
            <person name="Hammon N."/>
            <person name="Dalin E."/>
            <person name="Tice H."/>
            <person name="Pitluck S."/>
            <person name="Brettin T.S."/>
            <person name="Bruce D."/>
            <person name="Challacombe J.F."/>
            <person name="Chertkov O."/>
            <person name="Detter J.C."/>
            <person name="Gilna P."/>
            <person name="Han S."/>
            <person name="Misra M."/>
            <person name="Tapia R."/>
            <person name="Thayer N.N."/>
            <person name="Xie G."/>
            <person name="Inzana T.J."/>
            <person name="Duncan A.J."/>
            <person name="Siddaramppa S."/>
            <person name="Richardson P."/>
        </authorList>
    </citation>
    <scope>NUCLEOTIDE SEQUENCE</scope>
    <source>
        <strain evidence="2">129PT</strain>
    </source>
</reference>
<dbReference type="FunFam" id="3.30.1330.40:FF:000001">
    <property type="entry name" value="L-PSP family endoribonuclease"/>
    <property type="match status" value="1"/>
</dbReference>
<sequence>MTKIIHTEKAPAAIGPYVQAVDLGNLVLTSGQIPVNPATGEIPADITAQARQSLENIKAILAQAGLAVADIVKTTVFVKDLNQFATVNAEYERFFVENNHPNFPARSCVEVARLPKDVGIEIEAIAVRQ</sequence>
<evidence type="ECO:0000313" key="2">
    <source>
        <dbReference type="EMBL" id="ABI24405.1"/>
    </source>
</evidence>